<evidence type="ECO:0000259" key="8">
    <source>
        <dbReference type="Pfam" id="PF03016"/>
    </source>
</evidence>
<sequence length="1113" mass="126002">MRQRDRKKGVKLGGDGITASLVSDRTSPLLFCRFNAPTTYQSSYGCSLILPNMGQDIFSLFQLQRKKLLCLIAITFALILAFQYFELPYDSPSASEILYNNVTLLNQTNLEENPIEKVNDTTSTTGLVSEPGRVESDGPGRYDNNTIGVNLTREVQAIAPTYLTPPPTTLEYDGPGHYDNNTIGMNLTREVQAIAPTYLTPPPTASPPIIVLLNDSEVTGSMNDERFKPLKDDVNVIESNSTITTVPKETKDSVVKVPEVTTISEMQKLLFQNYASYRSMRPRWSSTVDQELLQARSEIENAPVVTDVGNLHAPLYHNVSMFKRSYELMEKTLKVYVYREGAKPIMHLPYLLGIYASEGWFMRLMEVDKQFVTKDAKKAHLFYIPFSSRMLEETLYVANSHTFRNLRQYLNNYVDTIAAKHSFWNRTGGADHFFVACHDWAPMETDQRMANCLRSLCNADVKEGFVFGKDTSLPETYVRNAQNPTRGLGGKRISSRKTLAFYAGGIHGYVRPILLQHWENKDPDMKIFGILPHSKGNRNYIQYMKSSKYCICPKGYEVNSPRVVEAIVYECVPVIISDNFVPPFLEVLNWESFAVFVLEKDIPNLKSILLSIPRKRYLQMQMRVRKVQQHFLWHRSPVKIKSFTIDSSSVNSTLEGNNVNVNLNASNSNSSDALQDISISPQTSSLENGEGIENVVNVSSPMVSVDGKDVNLTSQVNQSSLLAPQPMVPLSNGSFFDSKMYPKDGILESVEKMHSTMSNNKPKISKNSKRPSKVVPISEMNLMLQRSHASSQIVKPASSEAVSAEILRAKSEIENAPIVVNDSRLYSPLYRNVSMFRRSYELMEKMLKVYVYPDGDKPIFHEPLLDGIYASEGWFVKLMEGNKQFMTGDPEKAHLFYIPFSSRLLQLTLYAPAETRGRMLNCIRALCNADIEVGFKIGKDVSLPETYIRSIENPIKNLGGNPPSQRPILAFFAGGLHGYVRPMLLKLWENKEPDMKISGPLPHVKGNTNYIELMKSSKFCICARGHEVNSPRVVEAIFHECIPVIISDNFIPPLFEVLNWESFAVFIKEGHIAYLRDILLAISEEKYLEMHKRVKKVQEHFLWHHEPVKKLIV</sequence>
<keyword evidence="5" id="KW-0333">Golgi apparatus</keyword>
<proteinExistence type="inferred from homology"/>
<keyword evidence="7" id="KW-0812">Transmembrane</keyword>
<comment type="subcellular location">
    <subcellularLocation>
        <location evidence="1">Golgi apparatus membrane</location>
        <topology evidence="1">Single-pass type II membrane protein</topology>
    </subcellularLocation>
</comment>
<dbReference type="Proteomes" id="UP000236291">
    <property type="component" value="Unassembled WGS sequence"/>
</dbReference>
<feature type="domain" description="Exostosin GT47" evidence="8">
    <location>
        <begin position="330"/>
        <end position="610"/>
    </location>
</feature>
<protein>
    <submittedName>
        <fullName evidence="9">Putative glycosyltransferase</fullName>
    </submittedName>
</protein>
<feature type="transmembrane region" description="Helical" evidence="7">
    <location>
        <begin position="68"/>
        <end position="85"/>
    </location>
</feature>
<accession>A0A2K3P0E0</accession>
<keyword evidence="9" id="KW-0808">Transferase</keyword>
<feature type="region of interest" description="Disordered" evidence="6">
    <location>
        <begin position="121"/>
        <end position="143"/>
    </location>
</feature>
<evidence type="ECO:0000256" key="1">
    <source>
        <dbReference type="ARBA" id="ARBA00004323"/>
    </source>
</evidence>
<keyword evidence="7" id="KW-1133">Transmembrane helix</keyword>
<evidence type="ECO:0000256" key="2">
    <source>
        <dbReference type="ARBA" id="ARBA00010271"/>
    </source>
</evidence>
<name>A0A2K3P0E0_TRIPR</name>
<evidence type="ECO:0000313" key="9">
    <source>
        <dbReference type="EMBL" id="PNY08703.1"/>
    </source>
</evidence>
<evidence type="ECO:0000313" key="10">
    <source>
        <dbReference type="Proteomes" id="UP000236291"/>
    </source>
</evidence>
<dbReference type="STRING" id="57577.A0A2K3P0E0"/>
<evidence type="ECO:0000256" key="7">
    <source>
        <dbReference type="SAM" id="Phobius"/>
    </source>
</evidence>
<evidence type="ECO:0000256" key="4">
    <source>
        <dbReference type="ARBA" id="ARBA00022968"/>
    </source>
</evidence>
<dbReference type="InterPro" id="IPR004263">
    <property type="entry name" value="Exostosin"/>
</dbReference>
<organism evidence="9 10">
    <name type="scientific">Trifolium pratense</name>
    <name type="common">Red clover</name>
    <dbReference type="NCBI Taxonomy" id="57577"/>
    <lineage>
        <taxon>Eukaryota</taxon>
        <taxon>Viridiplantae</taxon>
        <taxon>Streptophyta</taxon>
        <taxon>Embryophyta</taxon>
        <taxon>Tracheophyta</taxon>
        <taxon>Spermatophyta</taxon>
        <taxon>Magnoliopsida</taxon>
        <taxon>eudicotyledons</taxon>
        <taxon>Gunneridae</taxon>
        <taxon>Pentapetalae</taxon>
        <taxon>rosids</taxon>
        <taxon>fabids</taxon>
        <taxon>Fabales</taxon>
        <taxon>Fabaceae</taxon>
        <taxon>Papilionoideae</taxon>
        <taxon>50 kb inversion clade</taxon>
        <taxon>NPAAA clade</taxon>
        <taxon>Hologalegina</taxon>
        <taxon>IRL clade</taxon>
        <taxon>Trifolieae</taxon>
        <taxon>Trifolium</taxon>
    </lineage>
</organism>
<evidence type="ECO:0000256" key="6">
    <source>
        <dbReference type="SAM" id="MobiDB-lite"/>
    </source>
</evidence>
<comment type="similarity">
    <text evidence="2">Belongs to the glycosyltransferase 47 family.</text>
</comment>
<keyword evidence="7" id="KW-0472">Membrane</keyword>
<evidence type="ECO:0000256" key="3">
    <source>
        <dbReference type="ARBA" id="ARBA00022676"/>
    </source>
</evidence>
<reference evidence="9 10" key="2">
    <citation type="journal article" date="2017" name="Front. Plant Sci.">
        <title>Gene Classification and Mining of Molecular Markers Useful in Red Clover (Trifolium pratense) Breeding.</title>
        <authorList>
            <person name="Istvanek J."/>
            <person name="Dluhosova J."/>
            <person name="Dluhos P."/>
            <person name="Patkova L."/>
            <person name="Nedelnik J."/>
            <person name="Repkova J."/>
        </authorList>
    </citation>
    <scope>NUCLEOTIDE SEQUENCE [LARGE SCALE GENOMIC DNA]</scope>
    <source>
        <strain evidence="10">cv. Tatra</strain>
        <tissue evidence="9">Young leaves</tissue>
    </source>
</reference>
<reference evidence="9 10" key="1">
    <citation type="journal article" date="2014" name="Am. J. Bot.">
        <title>Genome assembly and annotation for red clover (Trifolium pratense; Fabaceae).</title>
        <authorList>
            <person name="Istvanek J."/>
            <person name="Jaros M."/>
            <person name="Krenek A."/>
            <person name="Repkova J."/>
        </authorList>
    </citation>
    <scope>NUCLEOTIDE SEQUENCE [LARGE SCALE GENOMIC DNA]</scope>
    <source>
        <strain evidence="10">cv. Tatra</strain>
        <tissue evidence="9">Young leaves</tissue>
    </source>
</reference>
<dbReference type="AlphaFoldDB" id="A0A2K3P0E0"/>
<feature type="domain" description="Exostosin GT47" evidence="8">
    <location>
        <begin position="925"/>
        <end position="1079"/>
    </location>
</feature>
<gene>
    <name evidence="9" type="ORF">L195_g005235</name>
</gene>
<dbReference type="GO" id="GO:0016757">
    <property type="term" value="F:glycosyltransferase activity"/>
    <property type="evidence" value="ECO:0007669"/>
    <property type="project" value="UniProtKB-KW"/>
</dbReference>
<keyword evidence="4" id="KW-0735">Signal-anchor</keyword>
<dbReference type="InterPro" id="IPR040911">
    <property type="entry name" value="Exostosin_GT47"/>
</dbReference>
<evidence type="ECO:0000256" key="5">
    <source>
        <dbReference type="ARBA" id="ARBA00023034"/>
    </source>
</evidence>
<dbReference type="Pfam" id="PF03016">
    <property type="entry name" value="Exostosin_GT47"/>
    <property type="match status" value="2"/>
</dbReference>
<dbReference type="PANTHER" id="PTHR11062">
    <property type="entry name" value="EXOSTOSIN HEPARAN SULFATE GLYCOSYLTRANSFERASE -RELATED"/>
    <property type="match status" value="1"/>
</dbReference>
<dbReference type="EMBL" id="ASHM01002681">
    <property type="protein sequence ID" value="PNY08703.1"/>
    <property type="molecule type" value="Genomic_DNA"/>
</dbReference>
<comment type="caution">
    <text evidence="9">The sequence shown here is derived from an EMBL/GenBank/DDBJ whole genome shotgun (WGS) entry which is preliminary data.</text>
</comment>
<dbReference type="GO" id="GO:0000139">
    <property type="term" value="C:Golgi membrane"/>
    <property type="evidence" value="ECO:0007669"/>
    <property type="project" value="UniProtKB-SubCell"/>
</dbReference>
<dbReference type="PANTHER" id="PTHR11062:SF108">
    <property type="entry name" value="EXOSTOSIN FAMILY PROTEIN"/>
    <property type="match status" value="1"/>
</dbReference>
<keyword evidence="3" id="KW-0328">Glycosyltransferase</keyword>